<feature type="chain" id="PRO_5040191775" description="Secreted protein" evidence="1">
    <location>
        <begin position="21"/>
        <end position="78"/>
    </location>
</feature>
<feature type="signal peptide" evidence="1">
    <location>
        <begin position="1"/>
        <end position="20"/>
    </location>
</feature>
<protein>
    <recommendedName>
        <fullName evidence="4">Secreted protein</fullName>
    </recommendedName>
</protein>
<feature type="non-terminal residue" evidence="2">
    <location>
        <position position="1"/>
    </location>
</feature>
<name>A0A9Q0BKN2_9MUSC</name>
<reference evidence="2" key="1">
    <citation type="journal article" date="2023" name="Genome Biol. Evol.">
        <title>Long-read-based Genome Assembly of Drosophila gunungcola Reveals Fewer Chemosensory Genes in Flower-breeding Species.</title>
        <authorList>
            <person name="Negi A."/>
            <person name="Liao B.Y."/>
            <person name="Yeh S.D."/>
        </authorList>
    </citation>
    <scope>NUCLEOTIDE SEQUENCE</scope>
    <source>
        <strain evidence="2">Sukarami</strain>
    </source>
</reference>
<organism evidence="2 3">
    <name type="scientific">Drosophila gunungcola</name>
    <name type="common">fruit fly</name>
    <dbReference type="NCBI Taxonomy" id="103775"/>
    <lineage>
        <taxon>Eukaryota</taxon>
        <taxon>Metazoa</taxon>
        <taxon>Ecdysozoa</taxon>
        <taxon>Arthropoda</taxon>
        <taxon>Hexapoda</taxon>
        <taxon>Insecta</taxon>
        <taxon>Pterygota</taxon>
        <taxon>Neoptera</taxon>
        <taxon>Endopterygota</taxon>
        <taxon>Diptera</taxon>
        <taxon>Brachycera</taxon>
        <taxon>Muscomorpha</taxon>
        <taxon>Ephydroidea</taxon>
        <taxon>Drosophilidae</taxon>
        <taxon>Drosophila</taxon>
        <taxon>Sophophora</taxon>
    </lineage>
</organism>
<evidence type="ECO:0000313" key="2">
    <source>
        <dbReference type="EMBL" id="KAI8035391.1"/>
    </source>
</evidence>
<sequence>NPLFSCSAVFPCRLGKLVLSLCFSLFFGSVQPPRFSSELFDRPVSRSFQKTAIGVAVTATHSCELQFRPVILVARTKK</sequence>
<comment type="caution">
    <text evidence="2">The sequence shown here is derived from an EMBL/GenBank/DDBJ whole genome shotgun (WGS) entry which is preliminary data.</text>
</comment>
<proteinExistence type="predicted"/>
<evidence type="ECO:0000256" key="1">
    <source>
        <dbReference type="SAM" id="SignalP"/>
    </source>
</evidence>
<accession>A0A9Q0BKN2</accession>
<keyword evidence="1" id="KW-0732">Signal</keyword>
<dbReference type="EMBL" id="JAMKOV010000038">
    <property type="protein sequence ID" value="KAI8035391.1"/>
    <property type="molecule type" value="Genomic_DNA"/>
</dbReference>
<keyword evidence="3" id="KW-1185">Reference proteome</keyword>
<gene>
    <name evidence="2" type="ORF">M5D96_011834</name>
</gene>
<evidence type="ECO:0000313" key="3">
    <source>
        <dbReference type="Proteomes" id="UP001059596"/>
    </source>
</evidence>
<evidence type="ECO:0008006" key="4">
    <source>
        <dbReference type="Google" id="ProtNLM"/>
    </source>
</evidence>
<dbReference type="Proteomes" id="UP001059596">
    <property type="component" value="Unassembled WGS sequence"/>
</dbReference>
<dbReference type="AlphaFoldDB" id="A0A9Q0BKN2"/>